<evidence type="ECO:0000256" key="1">
    <source>
        <dbReference type="ARBA" id="ARBA00006926"/>
    </source>
</evidence>
<protein>
    <recommendedName>
        <fullName evidence="2">Glutathione peroxidase homolog BsaA</fullName>
    </recommendedName>
</protein>
<dbReference type="AlphaFoldDB" id="A0A3Q9RKV1"/>
<dbReference type="PROSITE" id="PS51355">
    <property type="entry name" value="GLUTATHIONE_PEROXID_3"/>
    <property type="match status" value="1"/>
</dbReference>
<gene>
    <name evidence="5" type="ORF">BAOM_0914</name>
</gene>
<evidence type="ECO:0000256" key="3">
    <source>
        <dbReference type="ARBA" id="ARBA00022559"/>
    </source>
</evidence>
<proteinExistence type="inferred from homology"/>
<organism evidence="5 6">
    <name type="scientific">Peribacillus asahii</name>
    <dbReference type="NCBI Taxonomy" id="228899"/>
    <lineage>
        <taxon>Bacteria</taxon>
        <taxon>Bacillati</taxon>
        <taxon>Bacillota</taxon>
        <taxon>Bacilli</taxon>
        <taxon>Bacillales</taxon>
        <taxon>Bacillaceae</taxon>
        <taxon>Peribacillus</taxon>
    </lineage>
</organism>
<keyword evidence="3 5" id="KW-0575">Peroxidase</keyword>
<dbReference type="InterPro" id="IPR036249">
    <property type="entry name" value="Thioredoxin-like_sf"/>
</dbReference>
<dbReference type="KEGG" id="pasa:BAOM_0914"/>
<dbReference type="Pfam" id="PF00255">
    <property type="entry name" value="GSHPx"/>
    <property type="match status" value="1"/>
</dbReference>
<evidence type="ECO:0000256" key="2">
    <source>
        <dbReference type="ARBA" id="ARBA00020077"/>
    </source>
</evidence>
<evidence type="ECO:0000313" key="6">
    <source>
        <dbReference type="Proteomes" id="UP000283095"/>
    </source>
</evidence>
<dbReference type="EMBL" id="CP026095">
    <property type="protein sequence ID" value="AZV41525.1"/>
    <property type="molecule type" value="Genomic_DNA"/>
</dbReference>
<dbReference type="InterPro" id="IPR000889">
    <property type="entry name" value="Glutathione_peroxidase"/>
</dbReference>
<sequence>MSIYNFSARRMNGQEVSLEKYKGEVLVIVNTASKCGFTEAV</sequence>
<dbReference type="Gene3D" id="3.40.30.10">
    <property type="entry name" value="Glutaredoxin"/>
    <property type="match status" value="1"/>
</dbReference>
<evidence type="ECO:0000313" key="5">
    <source>
        <dbReference type="EMBL" id="AZV41525.1"/>
    </source>
</evidence>
<dbReference type="SUPFAM" id="SSF52833">
    <property type="entry name" value="Thioredoxin-like"/>
    <property type="match status" value="1"/>
</dbReference>
<dbReference type="Proteomes" id="UP000283095">
    <property type="component" value="Chromosome"/>
</dbReference>
<dbReference type="GO" id="GO:0004601">
    <property type="term" value="F:peroxidase activity"/>
    <property type="evidence" value="ECO:0007669"/>
    <property type="project" value="UniProtKB-KW"/>
</dbReference>
<accession>A0A3Q9RKV1</accession>
<name>A0A3Q9RKV1_9BACI</name>
<comment type="similarity">
    <text evidence="1">Belongs to the glutathione peroxidase family.</text>
</comment>
<keyword evidence="4" id="KW-0560">Oxidoreductase</keyword>
<evidence type="ECO:0000256" key="4">
    <source>
        <dbReference type="ARBA" id="ARBA00023002"/>
    </source>
</evidence>
<dbReference type="GO" id="GO:0006979">
    <property type="term" value="P:response to oxidative stress"/>
    <property type="evidence" value="ECO:0007669"/>
    <property type="project" value="InterPro"/>
</dbReference>
<reference evidence="5 6" key="1">
    <citation type="submission" date="2018-01" db="EMBL/GenBank/DDBJ databases">
        <title>Bacillus asahii Genome sequencing and assembly.</title>
        <authorList>
            <person name="Jiang H."/>
            <person name="Feng Y."/>
            <person name="Zhao F."/>
            <person name="Lin X."/>
        </authorList>
    </citation>
    <scope>NUCLEOTIDE SEQUENCE [LARGE SCALE GENOMIC DNA]</scope>
    <source>
        <strain evidence="5 6">OM18</strain>
    </source>
</reference>